<accession>A0A9P7Z3E5</accession>
<dbReference type="Gene3D" id="3.40.350.10">
    <property type="entry name" value="Creatinase/prolidase N-terminal domain"/>
    <property type="match status" value="1"/>
</dbReference>
<proteinExistence type="inferred from homology"/>
<keyword evidence="8" id="KW-0479">Metal-binding</keyword>
<dbReference type="CDD" id="cd01087">
    <property type="entry name" value="Prolidase"/>
    <property type="match status" value="1"/>
</dbReference>
<dbReference type="SMART" id="SM01011">
    <property type="entry name" value="AMP_N"/>
    <property type="match status" value="1"/>
</dbReference>
<comment type="similarity">
    <text evidence="4">Belongs to the peptidase M24B family.</text>
</comment>
<evidence type="ECO:0000256" key="5">
    <source>
        <dbReference type="ARBA" id="ARBA00012574"/>
    </source>
</evidence>
<dbReference type="GO" id="GO:0030145">
    <property type="term" value="F:manganese ion binding"/>
    <property type="evidence" value="ECO:0007669"/>
    <property type="project" value="InterPro"/>
</dbReference>
<keyword evidence="7" id="KW-0645">Protease</keyword>
<evidence type="ECO:0000256" key="3">
    <source>
        <dbReference type="ARBA" id="ARBA00002443"/>
    </source>
</evidence>
<dbReference type="GO" id="GO:0070006">
    <property type="term" value="F:metalloaminopeptidase activity"/>
    <property type="evidence" value="ECO:0007669"/>
    <property type="project" value="InterPro"/>
</dbReference>
<gene>
    <name evidence="16" type="ORF">BJ878DRAFT_48093</name>
</gene>
<feature type="domain" description="Aminopeptidase P N-terminal" evidence="15">
    <location>
        <begin position="46"/>
        <end position="179"/>
    </location>
</feature>
<sequence>MAYNKDDEARGRTSRSDSCSTDWSCIDVDEFDALFITANPKPDEKYPAKLHSRKVAKHLGEKHGLIYLPGLPTKLYEDSDNEENFRQRRYFFYLSGMNIPDCAVTYNIYDDVLTAFIPPQNSGREVMYQGQKATQEEVKVKYDVDEVLLITSLTDHLNHFAHKDLGKIFVLNRRQAPHNLVAQNLGFWEGRNNEPPEVQCSASVARNRCATCARFNQECVIPQANAEPLTYHPEVAPEGYYMHRFPELQSPFSHQKTSPFDFSRLAAAMNASRVIKTPFELKLMRKANAISAAAHKNVLRAIKFLDNESEIEAIFTGVCITLHAKQQSYGVIAASGENASTLHYVANNESLKGRQLVCLDAGCDWQCYASDVTRTFPISGKFTKESKEIYDIVEEMQESCIKMVRPGTNFRDVHINAHEVAVRGLMKLGILHSGSFDDILKSGASVAFFLHGLGHYMGLEVHDVGDGGALLSLNRIQYDMSATTLDIKQPQTASPAGEYNMLYGMTERAWLKNFHEILKEDILSPTSILAPNQVITVEPGIYFSRYALGLFLENKDISKYINVPLLDKYYAVGGVRIEDDILVTEDGYENLTTAPKGQAALDIINDADADEGHVRMGRKWFT</sequence>
<dbReference type="Gene3D" id="3.90.230.10">
    <property type="entry name" value="Creatinase/methionine aminopeptidase superfamily"/>
    <property type="match status" value="1"/>
</dbReference>
<evidence type="ECO:0000256" key="6">
    <source>
        <dbReference type="ARBA" id="ARBA00022438"/>
    </source>
</evidence>
<comment type="caution">
    <text evidence="16">The sequence shown here is derived from an EMBL/GenBank/DDBJ whole genome shotgun (WGS) entry which is preliminary data.</text>
</comment>
<dbReference type="PANTHER" id="PTHR43226:SF3">
    <property type="entry name" value="XAA-PRO AMINOPEPTIDASE AN0832-RELATED"/>
    <property type="match status" value="1"/>
</dbReference>
<keyword evidence="6 16" id="KW-0031">Aminopeptidase</keyword>
<evidence type="ECO:0000256" key="11">
    <source>
        <dbReference type="ARBA" id="ARBA00023211"/>
    </source>
</evidence>
<comment type="cofactor">
    <cofactor evidence="2">
        <name>Mn(2+)</name>
        <dbReference type="ChEBI" id="CHEBI:29035"/>
    </cofactor>
</comment>
<reference evidence="16" key="1">
    <citation type="journal article" date="2021" name="IMA Fungus">
        <title>Genomic characterization of three marine fungi, including Emericellopsis atlantica sp. nov. with signatures of a generalist lifestyle and marine biomass degradation.</title>
        <authorList>
            <person name="Hagestad O.C."/>
            <person name="Hou L."/>
            <person name="Andersen J.H."/>
            <person name="Hansen E.H."/>
            <person name="Altermark B."/>
            <person name="Li C."/>
            <person name="Kuhnert E."/>
            <person name="Cox R.J."/>
            <person name="Crous P.W."/>
            <person name="Spatafora J.W."/>
            <person name="Lail K."/>
            <person name="Amirebrahimi M."/>
            <person name="Lipzen A."/>
            <person name="Pangilinan J."/>
            <person name="Andreopoulos W."/>
            <person name="Hayes R.D."/>
            <person name="Ng V."/>
            <person name="Grigoriev I.V."/>
            <person name="Jackson S.A."/>
            <person name="Sutton T.D.S."/>
            <person name="Dobson A.D.W."/>
            <person name="Rama T."/>
        </authorList>
    </citation>
    <scope>NUCLEOTIDE SEQUENCE</scope>
    <source>
        <strain evidence="16">TRa3180A</strain>
    </source>
</reference>
<comment type="function">
    <text evidence="3">Catalyzes the removal of a penultimate prolyl residue from the N-termini of peptides.</text>
</comment>
<evidence type="ECO:0000256" key="10">
    <source>
        <dbReference type="ARBA" id="ARBA00023049"/>
    </source>
</evidence>
<evidence type="ECO:0000256" key="13">
    <source>
        <dbReference type="ARBA" id="ARBA00032413"/>
    </source>
</evidence>
<dbReference type="OrthoDB" id="10261878at2759"/>
<evidence type="ECO:0000256" key="1">
    <source>
        <dbReference type="ARBA" id="ARBA00001424"/>
    </source>
</evidence>
<feature type="compositionally biased region" description="Basic and acidic residues" evidence="14">
    <location>
        <begin position="1"/>
        <end position="15"/>
    </location>
</feature>
<dbReference type="Pfam" id="PF00557">
    <property type="entry name" value="Peptidase_M24"/>
    <property type="match status" value="1"/>
</dbReference>
<evidence type="ECO:0000256" key="12">
    <source>
        <dbReference type="ARBA" id="ARBA00030849"/>
    </source>
</evidence>
<dbReference type="InterPro" id="IPR036005">
    <property type="entry name" value="Creatinase/aminopeptidase-like"/>
</dbReference>
<dbReference type="PANTHER" id="PTHR43226">
    <property type="entry name" value="XAA-PRO AMINOPEPTIDASE 3"/>
    <property type="match status" value="1"/>
</dbReference>
<keyword evidence="11" id="KW-0464">Manganese</keyword>
<feature type="region of interest" description="Disordered" evidence="14">
    <location>
        <begin position="1"/>
        <end position="20"/>
    </location>
</feature>
<dbReference type="EC" id="3.4.11.9" evidence="5"/>
<evidence type="ECO:0000256" key="9">
    <source>
        <dbReference type="ARBA" id="ARBA00022801"/>
    </source>
</evidence>
<evidence type="ECO:0000256" key="4">
    <source>
        <dbReference type="ARBA" id="ARBA00008766"/>
    </source>
</evidence>
<name>A0A9P7Z3E5_9HELO</name>
<dbReference type="Pfam" id="PF05195">
    <property type="entry name" value="AMP_N"/>
    <property type="match status" value="1"/>
</dbReference>
<dbReference type="EMBL" id="MU253878">
    <property type="protein sequence ID" value="KAG9244864.1"/>
    <property type="molecule type" value="Genomic_DNA"/>
</dbReference>
<evidence type="ECO:0000256" key="14">
    <source>
        <dbReference type="SAM" id="MobiDB-lite"/>
    </source>
</evidence>
<evidence type="ECO:0000256" key="7">
    <source>
        <dbReference type="ARBA" id="ARBA00022670"/>
    </source>
</evidence>
<dbReference type="AlphaFoldDB" id="A0A9P7Z3E5"/>
<dbReference type="Proteomes" id="UP000887226">
    <property type="component" value="Unassembled WGS sequence"/>
</dbReference>
<dbReference type="SUPFAM" id="SSF53092">
    <property type="entry name" value="Creatinase/prolidase N-terminal domain"/>
    <property type="match status" value="1"/>
</dbReference>
<evidence type="ECO:0000256" key="8">
    <source>
        <dbReference type="ARBA" id="ARBA00022723"/>
    </source>
</evidence>
<comment type="catalytic activity">
    <reaction evidence="1">
        <text>Release of any N-terminal amino acid, including proline, that is linked to proline, even from a dipeptide or tripeptide.</text>
        <dbReference type="EC" id="3.4.11.9"/>
    </reaction>
</comment>
<evidence type="ECO:0000313" key="17">
    <source>
        <dbReference type="Proteomes" id="UP000887226"/>
    </source>
</evidence>
<dbReference type="InterPro" id="IPR007865">
    <property type="entry name" value="Aminopep_P_N"/>
</dbReference>
<evidence type="ECO:0000313" key="16">
    <source>
        <dbReference type="EMBL" id="KAG9244864.1"/>
    </source>
</evidence>
<keyword evidence="9" id="KW-0378">Hydrolase</keyword>
<evidence type="ECO:0000256" key="2">
    <source>
        <dbReference type="ARBA" id="ARBA00001936"/>
    </source>
</evidence>
<dbReference type="InterPro" id="IPR029149">
    <property type="entry name" value="Creatin/AminoP/Spt16_N"/>
</dbReference>
<dbReference type="SUPFAM" id="SSF55920">
    <property type="entry name" value="Creatinase/aminopeptidase"/>
    <property type="match status" value="1"/>
</dbReference>
<keyword evidence="10" id="KW-0482">Metalloprotease</keyword>
<dbReference type="InterPro" id="IPR052433">
    <property type="entry name" value="X-Pro_dipept-like"/>
</dbReference>
<organism evidence="16 17">
    <name type="scientific">Calycina marina</name>
    <dbReference type="NCBI Taxonomy" id="1763456"/>
    <lineage>
        <taxon>Eukaryota</taxon>
        <taxon>Fungi</taxon>
        <taxon>Dikarya</taxon>
        <taxon>Ascomycota</taxon>
        <taxon>Pezizomycotina</taxon>
        <taxon>Leotiomycetes</taxon>
        <taxon>Helotiales</taxon>
        <taxon>Pezizellaceae</taxon>
        <taxon>Calycina</taxon>
    </lineage>
</organism>
<evidence type="ECO:0000259" key="15">
    <source>
        <dbReference type="SMART" id="SM01011"/>
    </source>
</evidence>
<dbReference type="GO" id="GO:0006508">
    <property type="term" value="P:proteolysis"/>
    <property type="evidence" value="ECO:0007669"/>
    <property type="project" value="UniProtKB-KW"/>
</dbReference>
<keyword evidence="17" id="KW-1185">Reference proteome</keyword>
<dbReference type="InterPro" id="IPR000994">
    <property type="entry name" value="Pept_M24"/>
</dbReference>
<protein>
    <recommendedName>
        <fullName evidence="5">Xaa-Pro aminopeptidase</fullName>
        <ecNumber evidence="5">3.4.11.9</ecNumber>
    </recommendedName>
    <alternativeName>
        <fullName evidence="12">Aminoacylproline aminopeptidase</fullName>
    </alternativeName>
    <alternativeName>
        <fullName evidence="13">Prolidase</fullName>
    </alternativeName>
</protein>